<evidence type="ECO:0000256" key="2">
    <source>
        <dbReference type="SAM" id="SignalP"/>
    </source>
</evidence>
<dbReference type="PANTHER" id="PTHR11802:SF316">
    <property type="entry name" value="SERINE CARBOXYPEPTIDASE-LIKE 14-RELATED"/>
    <property type="match status" value="1"/>
</dbReference>
<feature type="signal peptide" evidence="2">
    <location>
        <begin position="1"/>
        <end position="23"/>
    </location>
</feature>
<dbReference type="InterPro" id="IPR029058">
    <property type="entry name" value="AB_hydrolase_fold"/>
</dbReference>
<feature type="chain" id="PRO_5021976772" evidence="2">
    <location>
        <begin position="24"/>
        <end position="409"/>
    </location>
</feature>
<dbReference type="GO" id="GO:0004185">
    <property type="term" value="F:serine-type carboxypeptidase activity"/>
    <property type="evidence" value="ECO:0007669"/>
    <property type="project" value="InterPro"/>
</dbReference>
<reference evidence="3" key="1">
    <citation type="submission" date="2019-07" db="EMBL/GenBank/DDBJ databases">
        <authorList>
            <person name="Dittberner H."/>
        </authorList>
    </citation>
    <scope>NUCLEOTIDE SEQUENCE [LARGE SCALE GENOMIC DNA]</scope>
</reference>
<accession>A0A565B946</accession>
<dbReference type="InterPro" id="IPR001563">
    <property type="entry name" value="Peptidase_S10"/>
</dbReference>
<protein>
    <submittedName>
        <fullName evidence="3">Uncharacterized protein</fullName>
    </submittedName>
</protein>
<dbReference type="EMBL" id="CABITT030000003">
    <property type="protein sequence ID" value="VVA97335.1"/>
    <property type="molecule type" value="Genomic_DNA"/>
</dbReference>
<dbReference type="PANTHER" id="PTHR11802">
    <property type="entry name" value="SERINE PROTEASE FAMILY S10 SERINE CARBOXYPEPTIDASE"/>
    <property type="match status" value="1"/>
</dbReference>
<name>A0A565B946_9BRAS</name>
<dbReference type="SUPFAM" id="SSF53474">
    <property type="entry name" value="alpha/beta-Hydrolases"/>
    <property type="match status" value="1"/>
</dbReference>
<dbReference type="GO" id="GO:0006508">
    <property type="term" value="P:proteolysis"/>
    <property type="evidence" value="ECO:0007669"/>
    <property type="project" value="InterPro"/>
</dbReference>
<dbReference type="Proteomes" id="UP000489600">
    <property type="component" value="Unassembled WGS sequence"/>
</dbReference>
<dbReference type="GO" id="GO:0019748">
    <property type="term" value="P:secondary metabolic process"/>
    <property type="evidence" value="ECO:0007669"/>
    <property type="project" value="TreeGrafter"/>
</dbReference>
<evidence type="ECO:0000313" key="3">
    <source>
        <dbReference type="EMBL" id="VVA97335.1"/>
    </source>
</evidence>
<evidence type="ECO:0000313" key="4">
    <source>
        <dbReference type="Proteomes" id="UP000489600"/>
    </source>
</evidence>
<evidence type="ECO:0000256" key="1">
    <source>
        <dbReference type="ARBA" id="ARBA00009431"/>
    </source>
</evidence>
<organism evidence="3 4">
    <name type="scientific">Arabis nemorensis</name>
    <dbReference type="NCBI Taxonomy" id="586526"/>
    <lineage>
        <taxon>Eukaryota</taxon>
        <taxon>Viridiplantae</taxon>
        <taxon>Streptophyta</taxon>
        <taxon>Embryophyta</taxon>
        <taxon>Tracheophyta</taxon>
        <taxon>Spermatophyta</taxon>
        <taxon>Magnoliopsida</taxon>
        <taxon>eudicotyledons</taxon>
        <taxon>Gunneridae</taxon>
        <taxon>Pentapetalae</taxon>
        <taxon>rosids</taxon>
        <taxon>malvids</taxon>
        <taxon>Brassicales</taxon>
        <taxon>Brassicaceae</taxon>
        <taxon>Arabideae</taxon>
        <taxon>Arabis</taxon>
    </lineage>
</organism>
<proteinExistence type="inferred from homology"/>
<keyword evidence="4" id="KW-1185">Reference proteome</keyword>
<gene>
    <name evidence="3" type="ORF">ANE_LOCUS7780</name>
</gene>
<keyword evidence="2" id="KW-0732">Signal</keyword>
<dbReference type="PRINTS" id="PR00724">
    <property type="entry name" value="CRBOXYPTASEC"/>
</dbReference>
<comment type="similarity">
    <text evidence="1">Belongs to the peptidase S10 family.</text>
</comment>
<dbReference type="GO" id="GO:0016747">
    <property type="term" value="F:acyltransferase activity, transferring groups other than amino-acyl groups"/>
    <property type="evidence" value="ECO:0007669"/>
    <property type="project" value="TreeGrafter"/>
</dbReference>
<dbReference type="AlphaFoldDB" id="A0A565B946"/>
<dbReference type="OrthoDB" id="443318at2759"/>
<sequence>MSSWILKLMLLQLLIVLIQNADSGFVIKYLPGYEGPLPFELETGYIGVGDAEEDQLFYYFIKSEGNPKQDPLLVWLTGGPGCSSFSGLVYENGPLAFKVEAYHGSIPSLVSTTYSWTKVANIICLDKPVGAGFSYSTNPFADRPSDKGSVKRVDEFVRKWLAKHPEYFSNPFYVTGNSYSGKVIPAIVQEISTGNCICCKPQINLQGYVLGNPVTDFDLDNNTHVPFAHGMALISDELYESMKSSCGGIYVNVDPLNKECLKLLEDFKKSVSRIDIDFVLQSICDTTSPDCYRYRFMLSEYWANNESVRRALEVVKGTKGKWERCNVNVNGDHDMKIPFVSTRAWIKSLNYSITDKWRPWMILDKVAGYTQTYANKMTFATVKGDGHTLDYTPEENSIMFKRWISGQPL</sequence>
<dbReference type="Gene3D" id="3.40.50.1820">
    <property type="entry name" value="alpha/beta hydrolase"/>
    <property type="match status" value="1"/>
</dbReference>
<dbReference type="Pfam" id="PF00450">
    <property type="entry name" value="Peptidase_S10"/>
    <property type="match status" value="2"/>
</dbReference>
<comment type="caution">
    <text evidence="3">The sequence shown here is derived from an EMBL/GenBank/DDBJ whole genome shotgun (WGS) entry which is preliminary data.</text>
</comment>
<dbReference type="FunFam" id="3.40.50.1820:FF:000072">
    <property type="entry name" value="Serine carboxypeptidase-like 19"/>
    <property type="match status" value="1"/>
</dbReference>